<dbReference type="EMBL" id="MZ420154">
    <property type="protein sequence ID" value="QYA18515.1"/>
    <property type="molecule type" value="Genomic_DNA"/>
</dbReference>
<reference evidence="1" key="1">
    <citation type="submission" date="2021-06" db="EMBL/GenBank/DDBJ databases">
        <authorList>
            <person name="Rolland C."/>
        </authorList>
    </citation>
    <scope>NUCLEOTIDE SEQUENCE</scope>
    <source>
        <strain evidence="1">347.936635</strain>
    </source>
</reference>
<gene>
    <name evidence="1" type="ORF">KOM_12_246</name>
</gene>
<accession>A0A8F8PMG6</accession>
<protein>
    <submittedName>
        <fullName evidence="1">Uncharacterized protein</fullName>
    </submittedName>
</protein>
<evidence type="ECO:0000313" key="1">
    <source>
        <dbReference type="EMBL" id="QYA18515.1"/>
    </source>
</evidence>
<proteinExistence type="predicted"/>
<organism evidence="1">
    <name type="scientific">Clandestinovirus</name>
    <dbReference type="NCBI Taxonomy" id="2831644"/>
    <lineage>
        <taxon>Viruses</taxon>
    </lineage>
</organism>
<name>A0A8F8PMG6_9VIRU</name>
<sequence length="170" mass="17949">MGTIVQAIDTSSIVCQTGNNTTSFYKPLLLFYADSANISGTAAALTVASTITIPAGILSAYGNALEIVLVGQTTATANTRAIGIRLGSLTYSANLETSASLYEMKFTISRYTSNTVANFTGVLTHVINTTTFGAHNVTTNSFASSQNLEIMYSSPSNGENTIKSIRIYAY</sequence>